<evidence type="ECO:0000256" key="2">
    <source>
        <dbReference type="ARBA" id="ARBA00023315"/>
    </source>
</evidence>
<dbReference type="PROSITE" id="PS51186">
    <property type="entry name" value="GNAT"/>
    <property type="match status" value="1"/>
</dbReference>
<sequence>MDGFTCIDQASALDADAIAALVNQAYRPEGHTHGWTHEAALVSGLRISPAQVRALFRAGSSILVMRGKQGLLACVHIEQAGLACYIGMLATLPSSQNQGLGKTMLQAAEVLATQQYGAHVLKMLVLSSRPELQAYYERRGYALTGHCEPYPLYAGVGVPQREDLIVMEMSKPV</sequence>
<dbReference type="CDD" id="cd04301">
    <property type="entry name" value="NAT_SF"/>
    <property type="match status" value="1"/>
</dbReference>
<organism evidence="4 5">
    <name type="scientific">Methylobacillus methanolivorans</name>
    <dbReference type="NCBI Taxonomy" id="1848927"/>
    <lineage>
        <taxon>Bacteria</taxon>
        <taxon>Pseudomonadati</taxon>
        <taxon>Pseudomonadota</taxon>
        <taxon>Betaproteobacteria</taxon>
        <taxon>Nitrosomonadales</taxon>
        <taxon>Methylophilaceae</taxon>
        <taxon>Methylobacillus</taxon>
    </lineage>
</organism>
<dbReference type="PANTHER" id="PTHR43877:SF2">
    <property type="entry name" value="AMINOALKYLPHOSPHONATE N-ACETYLTRANSFERASE-RELATED"/>
    <property type="match status" value="1"/>
</dbReference>
<dbReference type="InterPro" id="IPR050832">
    <property type="entry name" value="Bact_Acetyltransf"/>
</dbReference>
<comment type="caution">
    <text evidence="4">The sequence shown here is derived from an EMBL/GenBank/DDBJ whole genome shotgun (WGS) entry which is preliminary data.</text>
</comment>
<dbReference type="SUPFAM" id="SSF55729">
    <property type="entry name" value="Acyl-CoA N-acyltransferases (Nat)"/>
    <property type="match status" value="1"/>
</dbReference>
<keyword evidence="5" id="KW-1185">Reference proteome</keyword>
<proteinExistence type="predicted"/>
<gene>
    <name evidence="4" type="ORF">ACIKP9_01440</name>
</gene>
<dbReference type="RefSeq" id="WP_400878328.1">
    <property type="nucleotide sequence ID" value="NZ_JBIWXY010000001.1"/>
</dbReference>
<feature type="domain" description="N-acetyltransferase" evidence="3">
    <location>
        <begin position="5"/>
        <end position="173"/>
    </location>
</feature>
<dbReference type="EC" id="2.3.1.-" evidence="4"/>
<keyword evidence="1 4" id="KW-0808">Transferase</keyword>
<evidence type="ECO:0000256" key="1">
    <source>
        <dbReference type="ARBA" id="ARBA00022679"/>
    </source>
</evidence>
<dbReference type="Proteomes" id="UP001617669">
    <property type="component" value="Unassembled WGS sequence"/>
</dbReference>
<dbReference type="InterPro" id="IPR016181">
    <property type="entry name" value="Acyl_CoA_acyltransferase"/>
</dbReference>
<dbReference type="Pfam" id="PF00583">
    <property type="entry name" value="Acetyltransf_1"/>
    <property type="match status" value="1"/>
</dbReference>
<keyword evidence="2 4" id="KW-0012">Acyltransferase</keyword>
<dbReference type="GO" id="GO:0016746">
    <property type="term" value="F:acyltransferase activity"/>
    <property type="evidence" value="ECO:0007669"/>
    <property type="project" value="UniProtKB-KW"/>
</dbReference>
<dbReference type="PANTHER" id="PTHR43877">
    <property type="entry name" value="AMINOALKYLPHOSPHONATE N-ACETYLTRANSFERASE-RELATED-RELATED"/>
    <property type="match status" value="1"/>
</dbReference>
<accession>A0ABW8GHN6</accession>
<evidence type="ECO:0000313" key="4">
    <source>
        <dbReference type="EMBL" id="MFJ5444886.1"/>
    </source>
</evidence>
<evidence type="ECO:0000259" key="3">
    <source>
        <dbReference type="PROSITE" id="PS51186"/>
    </source>
</evidence>
<dbReference type="Gene3D" id="3.40.630.30">
    <property type="match status" value="1"/>
</dbReference>
<reference evidence="4 5" key="1">
    <citation type="submission" date="2024-11" db="EMBL/GenBank/DDBJ databases">
        <authorList>
            <person name="Kaparullina E.N."/>
            <person name="Delegan Y.A."/>
            <person name="Doronina N.V."/>
        </authorList>
    </citation>
    <scope>NUCLEOTIDE SEQUENCE [LARGE SCALE GENOMIC DNA]</scope>
    <source>
        <strain evidence="4 5">7sh_L</strain>
    </source>
</reference>
<protein>
    <submittedName>
        <fullName evidence="4">GNAT family N-acetyltransferase</fullName>
        <ecNumber evidence="4">2.3.1.-</ecNumber>
    </submittedName>
</protein>
<evidence type="ECO:0000313" key="5">
    <source>
        <dbReference type="Proteomes" id="UP001617669"/>
    </source>
</evidence>
<dbReference type="EMBL" id="JBIWXY010000001">
    <property type="protein sequence ID" value="MFJ5444886.1"/>
    <property type="molecule type" value="Genomic_DNA"/>
</dbReference>
<name>A0ABW8GHN6_9PROT</name>
<dbReference type="InterPro" id="IPR000182">
    <property type="entry name" value="GNAT_dom"/>
</dbReference>